<dbReference type="GO" id="GO:0003677">
    <property type="term" value="F:DNA binding"/>
    <property type="evidence" value="ECO:0007669"/>
    <property type="project" value="UniProtKB-KW"/>
</dbReference>
<dbReference type="InParanoid" id="A0A2J6T386"/>
<evidence type="ECO:0000313" key="8">
    <source>
        <dbReference type="EMBL" id="PMD57480.1"/>
    </source>
</evidence>
<keyword evidence="3" id="KW-0238">DNA-binding</keyword>
<sequence>METNMPQRQSPITTTKPLKPRKFRSSCDACSASKVKCDQQQPQCLRCINLGVHCNYSPSRRMGKPPASARKLKPSSNSSSETEQQVESHPTKKRQLSPPSFAKKSQMEPTPDPSQCQFDTTVMDTDNFMSINWQDDIFETSAFGIPTAADLQLSADNLFDLSFDFMGDSTAQLPNNSQFVFSDDTSVDTSRSQSHEPIFEVQQVPKQLPSPAKNLSFSDKASLKLCTHDLDLVRNSIPSPFSRTNTTIDQVLINNKAAIENADALLACSCSDNSHFAITLALICNKILGMYEDVIKAAATACISPASGRRRSGPGVGITVGAYKMDAEDEERMRIQIVVNELRKVKGLVDKYANKYCKKGQAVEAGEGIYSALEAFLRSRLTTTLQELLGKLEG</sequence>
<feature type="region of interest" description="Disordered" evidence="6">
    <location>
        <begin position="1"/>
        <end position="23"/>
    </location>
</feature>
<dbReference type="GO" id="GO:0000981">
    <property type="term" value="F:DNA-binding transcription factor activity, RNA polymerase II-specific"/>
    <property type="evidence" value="ECO:0007669"/>
    <property type="project" value="InterPro"/>
</dbReference>
<name>A0A2J6T386_9HELO</name>
<dbReference type="RefSeq" id="XP_024734384.1">
    <property type="nucleotide sequence ID" value="XM_024871579.1"/>
</dbReference>
<dbReference type="CDD" id="cd00067">
    <property type="entry name" value="GAL4"/>
    <property type="match status" value="1"/>
</dbReference>
<dbReference type="GO" id="GO:0045122">
    <property type="term" value="P:aflatoxin biosynthetic process"/>
    <property type="evidence" value="ECO:0007669"/>
    <property type="project" value="InterPro"/>
</dbReference>
<keyword evidence="1" id="KW-0479">Metal-binding</keyword>
<dbReference type="OrthoDB" id="3485412at2759"/>
<dbReference type="PROSITE" id="PS00463">
    <property type="entry name" value="ZN2_CY6_FUNGAL_1"/>
    <property type="match status" value="1"/>
</dbReference>
<dbReference type="PANTHER" id="PTHR31069">
    <property type="entry name" value="OLEATE-ACTIVATED TRANSCRIPTION FACTOR 1-RELATED"/>
    <property type="match status" value="1"/>
</dbReference>
<dbReference type="SUPFAM" id="SSF57701">
    <property type="entry name" value="Zn2/Cys6 DNA-binding domain"/>
    <property type="match status" value="1"/>
</dbReference>
<keyword evidence="9" id="KW-1185">Reference proteome</keyword>
<evidence type="ECO:0000256" key="5">
    <source>
        <dbReference type="ARBA" id="ARBA00023242"/>
    </source>
</evidence>
<evidence type="ECO:0000256" key="4">
    <source>
        <dbReference type="ARBA" id="ARBA00023163"/>
    </source>
</evidence>
<dbReference type="EMBL" id="KZ613846">
    <property type="protein sequence ID" value="PMD57480.1"/>
    <property type="molecule type" value="Genomic_DNA"/>
</dbReference>
<organism evidence="8 9">
    <name type="scientific">Hyaloscypha bicolor E</name>
    <dbReference type="NCBI Taxonomy" id="1095630"/>
    <lineage>
        <taxon>Eukaryota</taxon>
        <taxon>Fungi</taxon>
        <taxon>Dikarya</taxon>
        <taxon>Ascomycota</taxon>
        <taxon>Pezizomycotina</taxon>
        <taxon>Leotiomycetes</taxon>
        <taxon>Helotiales</taxon>
        <taxon>Hyaloscyphaceae</taxon>
        <taxon>Hyaloscypha</taxon>
        <taxon>Hyaloscypha bicolor</taxon>
    </lineage>
</organism>
<accession>A0A2J6T386</accession>
<keyword evidence="5" id="KW-0539">Nucleus</keyword>
<evidence type="ECO:0000313" key="9">
    <source>
        <dbReference type="Proteomes" id="UP000235371"/>
    </source>
</evidence>
<keyword evidence="2" id="KW-0805">Transcription regulation</keyword>
<evidence type="ECO:0000256" key="2">
    <source>
        <dbReference type="ARBA" id="ARBA00023015"/>
    </source>
</evidence>
<dbReference type="SMART" id="SM00066">
    <property type="entry name" value="GAL4"/>
    <property type="match status" value="1"/>
</dbReference>
<dbReference type="GO" id="GO:0005634">
    <property type="term" value="C:nucleus"/>
    <property type="evidence" value="ECO:0007669"/>
    <property type="project" value="InterPro"/>
</dbReference>
<evidence type="ECO:0000256" key="1">
    <source>
        <dbReference type="ARBA" id="ARBA00022723"/>
    </source>
</evidence>
<protein>
    <recommendedName>
        <fullName evidence="7">Zn(2)-C6 fungal-type domain-containing protein</fullName>
    </recommendedName>
</protein>
<dbReference type="AlphaFoldDB" id="A0A2J6T386"/>
<dbReference type="Proteomes" id="UP000235371">
    <property type="component" value="Unassembled WGS sequence"/>
</dbReference>
<dbReference type="Gene3D" id="4.10.240.10">
    <property type="entry name" value="Zn(2)-C6 fungal-type DNA-binding domain"/>
    <property type="match status" value="1"/>
</dbReference>
<gene>
    <name evidence="8" type="ORF">K444DRAFT_28233</name>
</gene>
<dbReference type="InterPro" id="IPR013700">
    <property type="entry name" value="AflR"/>
</dbReference>
<evidence type="ECO:0000259" key="7">
    <source>
        <dbReference type="PROSITE" id="PS50048"/>
    </source>
</evidence>
<feature type="domain" description="Zn(2)-C6 fungal-type" evidence="7">
    <location>
        <begin position="26"/>
        <end position="56"/>
    </location>
</feature>
<keyword evidence="4" id="KW-0804">Transcription</keyword>
<dbReference type="InterPro" id="IPR050675">
    <property type="entry name" value="OAF3"/>
</dbReference>
<dbReference type="PROSITE" id="PS50048">
    <property type="entry name" value="ZN2_CY6_FUNGAL_2"/>
    <property type="match status" value="1"/>
</dbReference>
<feature type="compositionally biased region" description="Polar residues" evidence="6">
    <location>
        <begin position="1"/>
        <end position="16"/>
    </location>
</feature>
<feature type="region of interest" description="Disordered" evidence="6">
    <location>
        <begin position="59"/>
        <end position="120"/>
    </location>
</feature>
<dbReference type="PRINTS" id="PR00755">
    <property type="entry name" value="AFLATOXINBRP"/>
</dbReference>
<reference evidence="8 9" key="1">
    <citation type="submission" date="2016-04" db="EMBL/GenBank/DDBJ databases">
        <title>A degradative enzymes factory behind the ericoid mycorrhizal symbiosis.</title>
        <authorList>
            <consortium name="DOE Joint Genome Institute"/>
            <person name="Martino E."/>
            <person name="Morin E."/>
            <person name="Grelet G."/>
            <person name="Kuo A."/>
            <person name="Kohler A."/>
            <person name="Daghino S."/>
            <person name="Barry K."/>
            <person name="Choi C."/>
            <person name="Cichocki N."/>
            <person name="Clum A."/>
            <person name="Copeland A."/>
            <person name="Hainaut M."/>
            <person name="Haridas S."/>
            <person name="Labutti K."/>
            <person name="Lindquist E."/>
            <person name="Lipzen A."/>
            <person name="Khouja H.-R."/>
            <person name="Murat C."/>
            <person name="Ohm R."/>
            <person name="Olson A."/>
            <person name="Spatafora J."/>
            <person name="Veneault-Fourrey C."/>
            <person name="Henrissat B."/>
            <person name="Grigoriev I."/>
            <person name="Martin F."/>
            <person name="Perotto S."/>
        </authorList>
    </citation>
    <scope>NUCLEOTIDE SEQUENCE [LARGE SCALE GENOMIC DNA]</scope>
    <source>
        <strain evidence="8 9">E</strain>
    </source>
</reference>
<evidence type="ECO:0000256" key="3">
    <source>
        <dbReference type="ARBA" id="ARBA00023125"/>
    </source>
</evidence>
<dbReference type="PANTHER" id="PTHR31069:SF31">
    <property type="entry name" value="MONODICTYPHENONE CLUSTER TRANSCRIPTION FACTOR-RELATED"/>
    <property type="match status" value="1"/>
</dbReference>
<dbReference type="Pfam" id="PF08493">
    <property type="entry name" value="AflR"/>
    <property type="match status" value="1"/>
</dbReference>
<dbReference type="GeneID" id="36579661"/>
<dbReference type="InterPro" id="IPR001138">
    <property type="entry name" value="Zn2Cys6_DnaBD"/>
</dbReference>
<dbReference type="GO" id="GO:0008270">
    <property type="term" value="F:zinc ion binding"/>
    <property type="evidence" value="ECO:0007669"/>
    <property type="project" value="InterPro"/>
</dbReference>
<dbReference type="InterPro" id="IPR036864">
    <property type="entry name" value="Zn2-C6_fun-type_DNA-bd_sf"/>
</dbReference>
<feature type="compositionally biased region" description="Polar residues" evidence="6">
    <location>
        <begin position="74"/>
        <end position="88"/>
    </location>
</feature>
<dbReference type="Pfam" id="PF00172">
    <property type="entry name" value="Zn_clus"/>
    <property type="match status" value="1"/>
</dbReference>
<proteinExistence type="predicted"/>
<evidence type="ECO:0000256" key="6">
    <source>
        <dbReference type="SAM" id="MobiDB-lite"/>
    </source>
</evidence>